<dbReference type="EC" id="3.4.16.4" evidence="1"/>
<accession>A0AAD2U5X0</accession>
<sequence length="218" mass="24511">GLKTGYTKAAGYNLALTASRPSFSPNLPQRRLLVIVLGTPSAVKRAEIADKLMNLAYAYTRDEVVIPEQKLIAELPVIKSTLKMFKVETKQPTIVTTSLYAEPTPIDLNTFDYATQRIQVLDSNQQPKVIAPLETTQTRVNIQLNEQKLTAPLMKAMNLATVSIYQNNQLIRSLQIENDVHIEEANIFQRIMMWFSSLFSIFSSSEHSAAKLYPIDSH</sequence>
<dbReference type="EMBL" id="ABFEVW030000040">
    <property type="protein sequence ID" value="EMN1073480.1"/>
    <property type="molecule type" value="Genomic_DNA"/>
</dbReference>
<name>A0AAD2U5X0_ACIBA</name>
<keyword evidence="1" id="KW-0645">Protease</keyword>
<organism evidence="1">
    <name type="scientific">Acinetobacter baumannii</name>
    <dbReference type="NCBI Taxonomy" id="470"/>
    <lineage>
        <taxon>Bacteria</taxon>
        <taxon>Pseudomonadati</taxon>
        <taxon>Pseudomonadota</taxon>
        <taxon>Gammaproteobacteria</taxon>
        <taxon>Moraxellales</taxon>
        <taxon>Moraxellaceae</taxon>
        <taxon>Acinetobacter</taxon>
        <taxon>Acinetobacter calcoaceticus/baumannii complex</taxon>
    </lineage>
</organism>
<dbReference type="SUPFAM" id="SSF56601">
    <property type="entry name" value="beta-lactamase/transpeptidase-like"/>
    <property type="match status" value="1"/>
</dbReference>
<gene>
    <name evidence="1" type="ORF">MKP18_003856</name>
    <name evidence="2" type="ORF">MKP18_003857</name>
</gene>
<protein>
    <submittedName>
        <fullName evidence="1">D-alanyl-D-alanine carboxypeptidase PBP6B</fullName>
        <ecNumber evidence="1">3.4.16.4</ecNumber>
    </submittedName>
</protein>
<feature type="non-terminal residue" evidence="1">
    <location>
        <position position="1"/>
    </location>
</feature>
<keyword evidence="1" id="KW-0378">Hydrolase</keyword>
<dbReference type="EMBL" id="ABFEVW020000039">
    <property type="protein sequence ID" value="EKU3570382.1"/>
    <property type="molecule type" value="Genomic_DNA"/>
</dbReference>
<evidence type="ECO:0000313" key="1">
    <source>
        <dbReference type="EMBL" id="EKU3570382.1"/>
    </source>
</evidence>
<comment type="caution">
    <text evidence="1">The sequence shown here is derived from an EMBL/GenBank/DDBJ whole genome shotgun (WGS) entry which is preliminary data.</text>
</comment>
<keyword evidence="1" id="KW-0121">Carboxypeptidase</keyword>
<dbReference type="GO" id="GO:0009002">
    <property type="term" value="F:serine-type D-Ala-D-Ala carboxypeptidase activity"/>
    <property type="evidence" value="ECO:0007669"/>
    <property type="project" value="UniProtKB-EC"/>
</dbReference>
<dbReference type="Gene3D" id="3.40.710.10">
    <property type="entry name" value="DD-peptidase/beta-lactamase superfamily"/>
    <property type="match status" value="1"/>
</dbReference>
<evidence type="ECO:0000313" key="2">
    <source>
        <dbReference type="EMBL" id="EMN1073480.1"/>
    </source>
</evidence>
<proteinExistence type="predicted"/>
<dbReference type="InterPro" id="IPR012338">
    <property type="entry name" value="Beta-lactam/transpept-like"/>
</dbReference>
<dbReference type="AlphaFoldDB" id="A0AAD2U5X0"/>
<reference evidence="1" key="1">
    <citation type="submission" date="2023-06" db="EMBL/GenBank/DDBJ databases">
        <authorList>
            <consortium name="Clinical and Environmental Microbiology Branch: Whole genome sequencing antimicrobial resistance pathogens in the healthcare setting"/>
        </authorList>
    </citation>
    <scope>NUCLEOTIDE SEQUENCE</scope>
    <source>
        <strain evidence="1">2021GN-00227</strain>
    </source>
</reference>